<dbReference type="InterPro" id="IPR036390">
    <property type="entry name" value="WH_DNA-bd_sf"/>
</dbReference>
<evidence type="ECO:0000313" key="6">
    <source>
        <dbReference type="EMBL" id="GAA1753407.1"/>
    </source>
</evidence>
<organism evidence="6 7">
    <name type="scientific">Luedemannella helvata</name>
    <dbReference type="NCBI Taxonomy" id="349315"/>
    <lineage>
        <taxon>Bacteria</taxon>
        <taxon>Bacillati</taxon>
        <taxon>Actinomycetota</taxon>
        <taxon>Actinomycetes</taxon>
        <taxon>Micromonosporales</taxon>
        <taxon>Micromonosporaceae</taxon>
        <taxon>Luedemannella</taxon>
    </lineage>
</organism>
<evidence type="ECO:0000256" key="1">
    <source>
        <dbReference type="ARBA" id="ARBA00023015"/>
    </source>
</evidence>
<name>A0ABN2KDE4_9ACTN</name>
<dbReference type="PANTHER" id="PTHR33164">
    <property type="entry name" value="TRANSCRIPTIONAL REGULATOR, MARR FAMILY"/>
    <property type="match status" value="1"/>
</dbReference>
<keyword evidence="1" id="KW-0805">Transcription regulation</keyword>
<dbReference type="RefSeq" id="WP_344080606.1">
    <property type="nucleotide sequence ID" value="NZ_BAAALS010000010.1"/>
</dbReference>
<dbReference type="PANTHER" id="PTHR33164:SF104">
    <property type="entry name" value="TRANSCRIPTIONAL REGULATORY PROTEIN"/>
    <property type="match status" value="1"/>
</dbReference>
<reference evidence="6 7" key="1">
    <citation type="journal article" date="2019" name="Int. J. Syst. Evol. Microbiol.">
        <title>The Global Catalogue of Microorganisms (GCM) 10K type strain sequencing project: providing services to taxonomists for standard genome sequencing and annotation.</title>
        <authorList>
            <consortium name="The Broad Institute Genomics Platform"/>
            <consortium name="The Broad Institute Genome Sequencing Center for Infectious Disease"/>
            <person name="Wu L."/>
            <person name="Ma J."/>
        </authorList>
    </citation>
    <scope>NUCLEOTIDE SEQUENCE [LARGE SCALE GENOMIC DNA]</scope>
    <source>
        <strain evidence="6 7">JCM 13249</strain>
    </source>
</reference>
<dbReference type="SUPFAM" id="SSF46785">
    <property type="entry name" value="Winged helix' DNA-binding domain"/>
    <property type="match status" value="1"/>
</dbReference>
<dbReference type="Gene3D" id="1.10.10.10">
    <property type="entry name" value="Winged helix-like DNA-binding domain superfamily/Winged helix DNA-binding domain"/>
    <property type="match status" value="1"/>
</dbReference>
<keyword evidence="3" id="KW-0804">Transcription</keyword>
<accession>A0ABN2KDE4</accession>
<feature type="region of interest" description="Disordered" evidence="4">
    <location>
        <begin position="141"/>
        <end position="162"/>
    </location>
</feature>
<dbReference type="InterPro" id="IPR039422">
    <property type="entry name" value="MarR/SlyA-like"/>
</dbReference>
<dbReference type="PROSITE" id="PS01117">
    <property type="entry name" value="HTH_MARR_1"/>
    <property type="match status" value="1"/>
</dbReference>
<evidence type="ECO:0000256" key="3">
    <source>
        <dbReference type="ARBA" id="ARBA00023163"/>
    </source>
</evidence>
<dbReference type="InterPro" id="IPR000835">
    <property type="entry name" value="HTH_MarR-typ"/>
</dbReference>
<dbReference type="InterPro" id="IPR001845">
    <property type="entry name" value="HTH_ArsR_DNA-bd_dom"/>
</dbReference>
<evidence type="ECO:0000256" key="2">
    <source>
        <dbReference type="ARBA" id="ARBA00023125"/>
    </source>
</evidence>
<dbReference type="InterPro" id="IPR011991">
    <property type="entry name" value="ArsR-like_HTH"/>
</dbReference>
<gene>
    <name evidence="6" type="ORF">GCM10009681_25500</name>
</gene>
<dbReference type="InterPro" id="IPR036388">
    <property type="entry name" value="WH-like_DNA-bd_sf"/>
</dbReference>
<protein>
    <recommendedName>
        <fullName evidence="5">HTH marR-type domain-containing protein</fullName>
    </recommendedName>
</protein>
<evidence type="ECO:0000313" key="7">
    <source>
        <dbReference type="Proteomes" id="UP001500655"/>
    </source>
</evidence>
<keyword evidence="7" id="KW-1185">Reference proteome</keyword>
<comment type="caution">
    <text evidence="6">The sequence shown here is derived from an EMBL/GenBank/DDBJ whole genome shotgun (WGS) entry which is preliminary data.</text>
</comment>
<dbReference type="CDD" id="cd00090">
    <property type="entry name" value="HTH_ARSR"/>
    <property type="match status" value="1"/>
</dbReference>
<dbReference type="Proteomes" id="UP001500655">
    <property type="component" value="Unassembled WGS sequence"/>
</dbReference>
<dbReference type="SMART" id="SM00418">
    <property type="entry name" value="HTH_ARSR"/>
    <property type="match status" value="1"/>
</dbReference>
<dbReference type="PRINTS" id="PR00598">
    <property type="entry name" value="HTHMARR"/>
</dbReference>
<dbReference type="Pfam" id="PF01047">
    <property type="entry name" value="MarR"/>
    <property type="match status" value="1"/>
</dbReference>
<dbReference type="SMART" id="SM00347">
    <property type="entry name" value="HTH_MARR"/>
    <property type="match status" value="1"/>
</dbReference>
<feature type="domain" description="HTH marR-type" evidence="5">
    <location>
        <begin position="6"/>
        <end position="141"/>
    </location>
</feature>
<dbReference type="EMBL" id="BAAALS010000010">
    <property type="protein sequence ID" value="GAA1753407.1"/>
    <property type="molecule type" value="Genomic_DNA"/>
</dbReference>
<proteinExistence type="predicted"/>
<dbReference type="InterPro" id="IPR023187">
    <property type="entry name" value="Tscrpt_reg_MarR-type_CS"/>
</dbReference>
<evidence type="ECO:0000256" key="4">
    <source>
        <dbReference type="SAM" id="MobiDB-lite"/>
    </source>
</evidence>
<sequence>MSTVDAARLAAVISPLRRTLLAAARAAERLPEIPDAQIEIIRALPSGTAATPSELAHRLGLSRPTVSNLLRAMESAGLVTRRPRPADRRQVQVAVSAKALDLFARFDRAGAALVADAVATLSAADRDALAGAVGALERLRDAITAGRQPGPPHPDPDPEETR</sequence>
<keyword evidence="2" id="KW-0238">DNA-binding</keyword>
<dbReference type="PROSITE" id="PS50995">
    <property type="entry name" value="HTH_MARR_2"/>
    <property type="match status" value="1"/>
</dbReference>
<evidence type="ECO:0000259" key="5">
    <source>
        <dbReference type="PROSITE" id="PS50995"/>
    </source>
</evidence>